<dbReference type="AlphaFoldDB" id="A0A8H6EGK8"/>
<dbReference type="Proteomes" id="UP000531561">
    <property type="component" value="Unassembled WGS sequence"/>
</dbReference>
<dbReference type="EMBL" id="JABFCT010000012">
    <property type="protein sequence ID" value="KAF5871140.1"/>
    <property type="molecule type" value="Genomic_DNA"/>
</dbReference>
<dbReference type="OrthoDB" id="3551772at2759"/>
<evidence type="ECO:0000256" key="1">
    <source>
        <dbReference type="SAM" id="MobiDB-lite"/>
    </source>
</evidence>
<dbReference type="RefSeq" id="XP_037190087.1">
    <property type="nucleotide sequence ID" value="XM_037338024.1"/>
</dbReference>
<organism evidence="2 3">
    <name type="scientific">Botrytis fragariae</name>
    <dbReference type="NCBI Taxonomy" id="1964551"/>
    <lineage>
        <taxon>Eukaryota</taxon>
        <taxon>Fungi</taxon>
        <taxon>Dikarya</taxon>
        <taxon>Ascomycota</taxon>
        <taxon>Pezizomycotina</taxon>
        <taxon>Leotiomycetes</taxon>
        <taxon>Helotiales</taxon>
        <taxon>Sclerotiniaceae</taxon>
        <taxon>Botrytis</taxon>
    </lineage>
</organism>
<gene>
    <name evidence="2" type="ORF">Bfra_007654</name>
</gene>
<proteinExistence type="predicted"/>
<comment type="caution">
    <text evidence="2">The sequence shown here is derived from an EMBL/GenBank/DDBJ whole genome shotgun (WGS) entry which is preliminary data.</text>
</comment>
<sequence length="523" mass="58925">MSATHWRRGPSPLQEVPVLPDVREKETEEIEEKVEFYERVRSNLNKGSASSAYGKAKDAWKKYIDKVTWKNHGLITRRLEEAYLSARARLDIMGNNAKESATVGFFELWLKAEFSEKRFFLKSQFGVSARKGPEEQVDDLLGYMTHYMLQQPLVMIEAKRHPKGREYMTPGELTALENQVEGYCRQWLKDNPDIHFLYAVTCASTEMRFWIMERNRDMERAKMVGLWEPKKRTWAEYRDPGLNCDAKIIKAAINLIKDNPNGSDAAITTASESQSQSDGAPHGISGKATGGTSGSKRRTPSEDRRGDRNRSRDGRGDKSDQQPSSQEETPEERAERHKRRERAKESERRGEEKGKGKVPRRSERGDSEKDRGGQRETSEKPRSLHSSAPIKVPGSSSRGDSRRANTSIDDPRNLASSSSPEHGVRIPIRGPRRERVDTDKSERASIKDGKRVEASSSHKSKESRKPDSQGRKDSLSTVPSTSSDDRNSSSSDNRAPRHKSTKKVGDASADVKRSKRDKPAGSG</sequence>
<feature type="compositionally biased region" description="Basic and acidic residues" evidence="1">
    <location>
        <begin position="342"/>
        <end position="382"/>
    </location>
</feature>
<dbReference type="GeneID" id="59261716"/>
<evidence type="ECO:0000313" key="3">
    <source>
        <dbReference type="Proteomes" id="UP000531561"/>
    </source>
</evidence>
<reference evidence="2 3" key="1">
    <citation type="journal article" date="2020" name="Phytopathology">
        <title>A high-quality genome resource of Botrytis fragariae, a new and rapidly spreading fungal pathogen causing strawberry gray mold in the U.S.A.</title>
        <authorList>
            <person name="Wu Y."/>
            <person name="Saski C.A."/>
            <person name="Schnabel G."/>
            <person name="Xiao S."/>
            <person name="Hu M."/>
        </authorList>
    </citation>
    <scope>NUCLEOTIDE SEQUENCE [LARGE SCALE GENOMIC DNA]</scope>
    <source>
        <strain evidence="2 3">BVB16</strain>
    </source>
</reference>
<feature type="compositionally biased region" description="Basic and acidic residues" evidence="1">
    <location>
        <begin position="503"/>
        <end position="512"/>
    </location>
</feature>
<feature type="region of interest" description="Disordered" evidence="1">
    <location>
        <begin position="258"/>
        <end position="523"/>
    </location>
</feature>
<keyword evidence="3" id="KW-1185">Reference proteome</keyword>
<feature type="compositionally biased region" description="Basic and acidic residues" evidence="1">
    <location>
        <begin position="431"/>
        <end position="453"/>
    </location>
</feature>
<feature type="compositionally biased region" description="Basic and acidic residues" evidence="1">
    <location>
        <begin position="459"/>
        <end position="474"/>
    </location>
</feature>
<feature type="compositionally biased region" description="Polar residues" evidence="1">
    <location>
        <begin position="260"/>
        <end position="278"/>
    </location>
</feature>
<protein>
    <submittedName>
        <fullName evidence="2">Uncharacterized protein</fullName>
    </submittedName>
</protein>
<accession>A0A8H6EGK8</accession>
<feature type="compositionally biased region" description="Basic and acidic residues" evidence="1">
    <location>
        <begin position="299"/>
        <end position="320"/>
    </location>
</feature>
<name>A0A8H6EGK8_9HELO</name>
<evidence type="ECO:0000313" key="2">
    <source>
        <dbReference type="EMBL" id="KAF5871140.1"/>
    </source>
</evidence>
<feature type="compositionally biased region" description="Polar residues" evidence="1">
    <location>
        <begin position="394"/>
        <end position="420"/>
    </location>
</feature>